<feature type="transmembrane region" description="Helical" evidence="13">
    <location>
        <begin position="171"/>
        <end position="193"/>
    </location>
</feature>
<keyword evidence="7 13" id="KW-1133">Transmembrane helix</keyword>
<feature type="transmembrane region" description="Helical" evidence="13">
    <location>
        <begin position="356"/>
        <end position="375"/>
    </location>
</feature>
<keyword evidence="4 12" id="KW-1003">Cell membrane</keyword>
<evidence type="ECO:0000256" key="2">
    <source>
        <dbReference type="ARBA" id="ARBA00006413"/>
    </source>
</evidence>
<dbReference type="PANTHER" id="PTHR36106">
    <property type="entry name" value="ANAEROBIC C4-DICARBOXYLATE TRANSPORTER DCUB"/>
    <property type="match status" value="1"/>
</dbReference>
<dbReference type="PIRSF" id="PIRSF004539">
    <property type="entry name" value="C4-dicrbxl_trns"/>
    <property type="match status" value="1"/>
</dbReference>
<keyword evidence="15" id="KW-1185">Reference proteome</keyword>
<feature type="transmembrane region" description="Helical" evidence="13">
    <location>
        <begin position="226"/>
        <end position="247"/>
    </location>
</feature>
<organism evidence="14 15">
    <name type="scientific">Turicimonas muris</name>
    <dbReference type="NCBI Taxonomy" id="1796652"/>
    <lineage>
        <taxon>Bacteria</taxon>
        <taxon>Pseudomonadati</taxon>
        <taxon>Pseudomonadota</taxon>
        <taxon>Betaproteobacteria</taxon>
        <taxon>Burkholderiales</taxon>
        <taxon>Sutterellaceae</taxon>
        <taxon>Turicimonas</taxon>
    </lineage>
</organism>
<keyword evidence="8 12" id="KW-0472">Membrane</keyword>
<comment type="caution">
    <text evidence="14">The sequence shown here is derived from an EMBL/GenBank/DDBJ whole genome shotgun (WGS) entry which is preliminary data.</text>
</comment>
<feature type="transmembrane region" description="Helical" evidence="13">
    <location>
        <begin position="48"/>
        <end position="69"/>
    </location>
</feature>
<evidence type="ECO:0000313" key="15">
    <source>
        <dbReference type="Proteomes" id="UP000214610"/>
    </source>
</evidence>
<evidence type="ECO:0000256" key="9">
    <source>
        <dbReference type="ARBA" id="ARBA00034237"/>
    </source>
</evidence>
<evidence type="ECO:0000256" key="13">
    <source>
        <dbReference type="SAM" id="Phobius"/>
    </source>
</evidence>
<keyword evidence="5 12" id="KW-0997">Cell inner membrane</keyword>
<comment type="catalytic activity">
    <reaction evidence="10">
        <text>(S)-malate(in) + succinate(out) = (S)-malate(out) + succinate(in)</text>
        <dbReference type="Rhea" id="RHEA:29327"/>
        <dbReference type="ChEBI" id="CHEBI:15589"/>
        <dbReference type="ChEBI" id="CHEBI:30031"/>
    </reaction>
    <physiologicalReaction direction="right-to-left" evidence="10">
        <dbReference type="Rhea" id="RHEA:29329"/>
    </physiologicalReaction>
</comment>
<feature type="transmembrane region" description="Helical" evidence="13">
    <location>
        <begin position="259"/>
        <end position="280"/>
    </location>
</feature>
<feature type="transmembrane region" description="Helical" evidence="13">
    <location>
        <begin position="413"/>
        <end position="435"/>
    </location>
</feature>
<dbReference type="NCBIfam" id="NF006927">
    <property type="entry name" value="PRK09412.1"/>
    <property type="match status" value="1"/>
</dbReference>
<comment type="similarity">
    <text evidence="2 12">Belongs to the DcuA/DcuB transporter (TC 2.A.13.1) family.</text>
</comment>
<comment type="catalytic activity">
    <reaction evidence="11">
        <text>fumarate(in) + succinate(out) = fumarate(out) + succinate(in)</text>
        <dbReference type="Rhea" id="RHEA:29323"/>
        <dbReference type="ChEBI" id="CHEBI:29806"/>
        <dbReference type="ChEBI" id="CHEBI:30031"/>
    </reaction>
    <physiologicalReaction direction="right-to-left" evidence="11">
        <dbReference type="Rhea" id="RHEA:29325"/>
    </physiologicalReaction>
</comment>
<dbReference type="EMBL" id="NHMP01000001">
    <property type="protein sequence ID" value="OXE51067.1"/>
    <property type="molecule type" value="Genomic_DNA"/>
</dbReference>
<evidence type="ECO:0000256" key="7">
    <source>
        <dbReference type="ARBA" id="ARBA00022989"/>
    </source>
</evidence>
<dbReference type="RefSeq" id="WP_066591115.1">
    <property type="nucleotide sequence ID" value="NZ_CAOJDW010000019.1"/>
</dbReference>
<evidence type="ECO:0000256" key="8">
    <source>
        <dbReference type="ARBA" id="ARBA00023136"/>
    </source>
</evidence>
<evidence type="ECO:0000256" key="4">
    <source>
        <dbReference type="ARBA" id="ARBA00022475"/>
    </source>
</evidence>
<evidence type="ECO:0000256" key="11">
    <source>
        <dbReference type="ARBA" id="ARBA00034287"/>
    </source>
</evidence>
<dbReference type="GeneID" id="78363269"/>
<keyword evidence="6 13" id="KW-0812">Transmembrane</keyword>
<comment type="catalytic activity">
    <reaction evidence="9">
        <text>L-aspartate(in) + succinate(out) = L-aspartate(out) + succinate(in)</text>
        <dbReference type="Rhea" id="RHEA:29343"/>
        <dbReference type="ChEBI" id="CHEBI:29991"/>
        <dbReference type="ChEBI" id="CHEBI:30031"/>
    </reaction>
    <physiologicalReaction direction="right-to-left" evidence="9">
        <dbReference type="Rhea" id="RHEA:29345"/>
    </physiologicalReaction>
</comment>
<name>A0A227KT91_9BURK</name>
<comment type="function">
    <text evidence="12">Responsible for the transport of C4-dicarboxylates.</text>
</comment>
<dbReference type="GO" id="GO:0005886">
    <property type="term" value="C:plasma membrane"/>
    <property type="evidence" value="ECO:0007669"/>
    <property type="project" value="UniProtKB-SubCell"/>
</dbReference>
<proteinExistence type="inferred from homology"/>
<evidence type="ECO:0000256" key="6">
    <source>
        <dbReference type="ARBA" id="ARBA00022692"/>
    </source>
</evidence>
<sequence>MDVFLQAVVVLGAVIIGVRFGSIGLGICGGGGLMILNQVFGLRPTGAPVDVILIILAVVIAASAMQAAGGIDFMVRIAERIIRANPKRIVFIAPLVTWFFSFLAGTANIVQALQPVIYEVSYSSRVRPERSMTVSAIAAQQSLVASPVAACTAALLGLLGSSGSNMTLGQIMMVTVPSTLIAVLITSCVMSFYGKELDNDPEYLQRLKDGLVLPPKPIEHKELPKTAAWSAIIFVLGVVFAVVAGFFPEMRTPSTGKPIGMGVFLQMSMLAAAFLILIICRPQMKKALESSVLRAGISAIIVIFGLAWMADTFISAHKAAWIASMGQYLQNYPILFAVICFFASSFLASQAATVRAIMPIGIALGLTPATLVGLYPSVNGTSFFPASGPVISTMQFDQSGTIKIGNYVLNHSFMVPMLVATTSATLIAFAFSRIVL</sequence>
<dbReference type="Proteomes" id="UP000214610">
    <property type="component" value="Unassembled WGS sequence"/>
</dbReference>
<dbReference type="Pfam" id="PF03605">
    <property type="entry name" value="DcuA_DcuB"/>
    <property type="match status" value="1"/>
</dbReference>
<dbReference type="NCBIfam" id="TIGR00770">
    <property type="entry name" value="Dcu"/>
    <property type="match status" value="1"/>
</dbReference>
<feature type="transmembrane region" description="Helical" evidence="13">
    <location>
        <begin position="292"/>
        <end position="310"/>
    </location>
</feature>
<evidence type="ECO:0000313" key="14">
    <source>
        <dbReference type="EMBL" id="OXE51067.1"/>
    </source>
</evidence>
<feature type="transmembrane region" description="Helical" evidence="13">
    <location>
        <begin position="6"/>
        <end position="36"/>
    </location>
</feature>
<feature type="transmembrane region" description="Helical" evidence="13">
    <location>
        <begin position="89"/>
        <end position="113"/>
    </location>
</feature>
<keyword evidence="3 12" id="KW-0813">Transport</keyword>
<evidence type="ECO:0000256" key="12">
    <source>
        <dbReference type="PIRNR" id="PIRNR004539"/>
    </source>
</evidence>
<evidence type="ECO:0000256" key="3">
    <source>
        <dbReference type="ARBA" id="ARBA00022448"/>
    </source>
</evidence>
<dbReference type="PANTHER" id="PTHR36106:SF1">
    <property type="entry name" value="ANAEROBIC C4-DICARBOXYLATE TRANSPORTER DCUB"/>
    <property type="match status" value="1"/>
</dbReference>
<evidence type="ECO:0000256" key="10">
    <source>
        <dbReference type="ARBA" id="ARBA00034284"/>
    </source>
</evidence>
<evidence type="ECO:0000256" key="1">
    <source>
        <dbReference type="ARBA" id="ARBA00004429"/>
    </source>
</evidence>
<evidence type="ECO:0000256" key="5">
    <source>
        <dbReference type="ARBA" id="ARBA00022519"/>
    </source>
</evidence>
<dbReference type="AlphaFoldDB" id="A0A227KT91"/>
<dbReference type="InterPro" id="IPR004668">
    <property type="entry name" value="Anaer_Dcu_memb_transpt"/>
</dbReference>
<reference evidence="15" key="1">
    <citation type="submission" date="2017-05" db="EMBL/GenBank/DDBJ databases">
        <title>Improved OligoMM genomes.</title>
        <authorList>
            <person name="Garzetti D."/>
        </authorList>
    </citation>
    <scope>NUCLEOTIDE SEQUENCE [LARGE SCALE GENOMIC DNA]</scope>
    <source>
        <strain evidence="15">YL45</strain>
    </source>
</reference>
<accession>A0A227KT91</accession>
<comment type="subcellular location">
    <subcellularLocation>
        <location evidence="1 12">Cell inner membrane</location>
        <topology evidence="1 12">Multi-pass membrane protein</topology>
    </subcellularLocation>
</comment>
<dbReference type="NCBIfam" id="NF009136">
    <property type="entry name" value="PRK12489.1"/>
    <property type="match status" value="1"/>
</dbReference>
<protein>
    <recommendedName>
        <fullName evidence="12">C4-dicarboxylate transporter</fullName>
    </recommendedName>
</protein>
<gene>
    <name evidence="14" type="ORF">ADH67_01865</name>
</gene>
<feature type="transmembrane region" description="Helical" evidence="13">
    <location>
        <begin position="330"/>
        <end position="349"/>
    </location>
</feature>
<dbReference type="GO" id="GO:0015556">
    <property type="term" value="F:C4-dicarboxylate transmembrane transporter activity"/>
    <property type="evidence" value="ECO:0007669"/>
    <property type="project" value="InterPro"/>
</dbReference>